<dbReference type="AlphaFoldDB" id="A0A917WP78"/>
<dbReference type="Gene3D" id="3.40.50.2000">
    <property type="entry name" value="Glycogen Phosphorylase B"/>
    <property type="match status" value="1"/>
</dbReference>
<reference evidence="2" key="2">
    <citation type="submission" date="2020-09" db="EMBL/GenBank/DDBJ databases">
        <authorList>
            <person name="Sun Q."/>
            <person name="Zhou Y."/>
        </authorList>
    </citation>
    <scope>NUCLEOTIDE SEQUENCE</scope>
    <source>
        <strain evidence="2">CGMCC 1.6333</strain>
    </source>
</reference>
<dbReference type="SUPFAM" id="SSF53756">
    <property type="entry name" value="UDP-Glycosyltransferase/glycogen phosphorylase"/>
    <property type="match status" value="1"/>
</dbReference>
<sequence>MKVALLTMFNGLDSTYSLVNVVAEQLRMMLHDEITPVMLVSEDCSLDTRYGIFLDDRIEWRKVVNRLNGKQIHWRDYTQANGKVHDTFYQEADVIADDLVKKLADVDACIMHDIHYQGWHFIHNIAVRKAQEKLPDLKFIAFTHSAPVNRPQNMEWPFTARFSPMPNTLYVYPTQSGIPALAKQYDVPEGLCRVVNNSLDLLSYTSDAVKTLANEVDLFSPEILVVYPGRLTQGKKFEKVAALCGAIKKNCEKTVQVIFCDFPSGDIASGKYKKFIKSTGISFGLDEEDMFFTSDIEAYKNGFPRQGVLELFSFSNLFICPSFSESFGLTVLEAASKGNFLVLNERVPALEEIGKQLNAYFMKWDARNFGYDTHEKYQPSEAAYLKEHAEIITNLMRENQIIHSKTKARIRYSPQWIWVNQLKPML</sequence>
<keyword evidence="3" id="KW-1185">Reference proteome</keyword>
<proteinExistence type="predicted"/>
<dbReference type="OrthoDB" id="1837968at2"/>
<dbReference type="Proteomes" id="UP000618460">
    <property type="component" value="Unassembled WGS sequence"/>
</dbReference>
<dbReference type="InterPro" id="IPR001296">
    <property type="entry name" value="Glyco_trans_1"/>
</dbReference>
<evidence type="ECO:0000313" key="3">
    <source>
        <dbReference type="Proteomes" id="UP000618460"/>
    </source>
</evidence>
<dbReference type="GO" id="GO:0016757">
    <property type="term" value="F:glycosyltransferase activity"/>
    <property type="evidence" value="ECO:0007669"/>
    <property type="project" value="InterPro"/>
</dbReference>
<dbReference type="EMBL" id="BMLG01000001">
    <property type="protein sequence ID" value="GGM18285.1"/>
    <property type="molecule type" value="Genomic_DNA"/>
</dbReference>
<accession>A0A917WP78</accession>
<name>A0A917WP78_9BACI</name>
<reference evidence="2" key="1">
    <citation type="journal article" date="2014" name="Int. J. Syst. Evol. Microbiol.">
        <title>Complete genome sequence of Corynebacterium casei LMG S-19264T (=DSM 44701T), isolated from a smear-ripened cheese.</title>
        <authorList>
            <consortium name="US DOE Joint Genome Institute (JGI-PGF)"/>
            <person name="Walter F."/>
            <person name="Albersmeier A."/>
            <person name="Kalinowski J."/>
            <person name="Ruckert C."/>
        </authorList>
    </citation>
    <scope>NUCLEOTIDE SEQUENCE</scope>
    <source>
        <strain evidence="2">CGMCC 1.6333</strain>
    </source>
</reference>
<organism evidence="2 3">
    <name type="scientific">Paraliobacillus quinghaiensis</name>
    <dbReference type="NCBI Taxonomy" id="470815"/>
    <lineage>
        <taxon>Bacteria</taxon>
        <taxon>Bacillati</taxon>
        <taxon>Bacillota</taxon>
        <taxon>Bacilli</taxon>
        <taxon>Bacillales</taxon>
        <taxon>Bacillaceae</taxon>
        <taxon>Paraliobacillus</taxon>
    </lineage>
</organism>
<gene>
    <name evidence="2" type="ORF">GCM10011351_00080</name>
</gene>
<dbReference type="RefSeq" id="WP_117152471.1">
    <property type="nucleotide sequence ID" value="NZ_BMLG01000001.1"/>
</dbReference>
<comment type="caution">
    <text evidence="2">The sequence shown here is derived from an EMBL/GenBank/DDBJ whole genome shotgun (WGS) entry which is preliminary data.</text>
</comment>
<protein>
    <recommendedName>
        <fullName evidence="1">Glycosyl transferase family 1 domain-containing protein</fullName>
    </recommendedName>
</protein>
<dbReference type="Pfam" id="PF00534">
    <property type="entry name" value="Glycos_transf_1"/>
    <property type="match status" value="1"/>
</dbReference>
<feature type="domain" description="Glycosyl transferase family 1" evidence="1">
    <location>
        <begin position="218"/>
        <end position="353"/>
    </location>
</feature>
<evidence type="ECO:0000313" key="2">
    <source>
        <dbReference type="EMBL" id="GGM18285.1"/>
    </source>
</evidence>
<evidence type="ECO:0000259" key="1">
    <source>
        <dbReference type="Pfam" id="PF00534"/>
    </source>
</evidence>